<dbReference type="PROSITE" id="PS51873">
    <property type="entry name" value="TRIAD"/>
    <property type="match status" value="1"/>
</dbReference>
<keyword evidence="11" id="KW-1185">Reference proteome</keyword>
<evidence type="ECO:0000256" key="1">
    <source>
        <dbReference type="ARBA" id="ARBA00004906"/>
    </source>
</evidence>
<evidence type="ECO:0000313" key="11">
    <source>
        <dbReference type="Proteomes" id="UP000298030"/>
    </source>
</evidence>
<comment type="caution">
    <text evidence="10">The sequence shown here is derived from an EMBL/GenBank/DDBJ whole genome shotgun (WGS) entry which is preliminary data.</text>
</comment>
<proteinExistence type="predicted"/>
<dbReference type="OrthoDB" id="10009520at2759"/>
<dbReference type="SMART" id="SM00647">
    <property type="entry name" value="IBR"/>
    <property type="match status" value="2"/>
</dbReference>
<dbReference type="CDD" id="cd20339">
    <property type="entry name" value="BRcat_RBR_RNF216"/>
    <property type="match status" value="1"/>
</dbReference>
<keyword evidence="7" id="KW-0862">Zinc</keyword>
<feature type="region of interest" description="Disordered" evidence="8">
    <location>
        <begin position="273"/>
        <end position="296"/>
    </location>
</feature>
<gene>
    <name evidence="10" type="ORF">FA13DRAFT_1669452</name>
</gene>
<keyword evidence="5" id="KW-0863">Zinc-finger</keyword>
<dbReference type="InterPro" id="IPR002867">
    <property type="entry name" value="IBR_dom"/>
</dbReference>
<evidence type="ECO:0000259" key="9">
    <source>
        <dbReference type="PROSITE" id="PS51873"/>
    </source>
</evidence>
<dbReference type="AlphaFoldDB" id="A0A4Y7SRQ5"/>
<dbReference type="InterPro" id="IPR047544">
    <property type="entry name" value="RING-HC_RBR_RNF216"/>
</dbReference>
<dbReference type="GO" id="GO:0016740">
    <property type="term" value="F:transferase activity"/>
    <property type="evidence" value="ECO:0007669"/>
    <property type="project" value="UniProtKB-KW"/>
</dbReference>
<dbReference type="Gene3D" id="1.20.120.1750">
    <property type="match status" value="1"/>
</dbReference>
<dbReference type="InterPro" id="IPR013083">
    <property type="entry name" value="Znf_RING/FYVE/PHD"/>
</dbReference>
<dbReference type="STRING" id="71717.A0A4Y7SRQ5"/>
<protein>
    <recommendedName>
        <fullName evidence="9">RING-type domain-containing protein</fullName>
    </recommendedName>
</protein>
<evidence type="ECO:0000256" key="3">
    <source>
        <dbReference type="ARBA" id="ARBA00022723"/>
    </source>
</evidence>
<sequence length="583" mass="66731">MVRYGIRDWYTTGGRYAQQLQVECGCCFTKFDPQNTVACPSKHAFCIECVQRYATSQLGEHRADINCIHVSGCKVPFHISTLQRVLSPQLLRLHSRLQQQAELRTANIPNLEPCPHCDFAMVMDAGPDQVPLFRCLNTDPGPEGERCGRVTCRACKRDSHWPRTCREEEIRCLGPGHAVEEAMSEALMRRCPGCQRPSIKENGCNHMKCPDCQTHFCYHCRKDITAEMYRHFHRNVERDPRTTAGANGKCLMWDEVRLEDQHNREVQTARERATAQQLENARRTRSATHRLATGSSRADRALNSGAETSISVPLRPQQAPAPAQVDPRVEMANFNLVQQGHAIFQWMLGARFQPAAPVPQPAQAVLPQPELHLYPDPDVQAEAEVEHEIDLAALSRAVGDASHALKLARRRESYARKQWAIRHRLWSQERYNGVVRETEAYATALREAERRYQEGRRVQAERDARNRQGMPARRARNPERAIHVNLGREIAEPMVVDPPEEVAVPQPAVDIAALRDALSCAQHELRKARRRESYAKKQWDARHRLWTRERYEGVVRETEEYAEDVRRAERMLREASIGGRGRR</sequence>
<evidence type="ECO:0000256" key="8">
    <source>
        <dbReference type="SAM" id="MobiDB-lite"/>
    </source>
</evidence>
<dbReference type="GO" id="GO:0008270">
    <property type="term" value="F:zinc ion binding"/>
    <property type="evidence" value="ECO:0007669"/>
    <property type="project" value="UniProtKB-KW"/>
</dbReference>
<evidence type="ECO:0000313" key="10">
    <source>
        <dbReference type="EMBL" id="TEB24304.1"/>
    </source>
</evidence>
<accession>A0A4Y7SRQ5</accession>
<evidence type="ECO:0000256" key="7">
    <source>
        <dbReference type="ARBA" id="ARBA00022833"/>
    </source>
</evidence>
<dbReference type="Proteomes" id="UP000298030">
    <property type="component" value="Unassembled WGS sequence"/>
</dbReference>
<dbReference type="EMBL" id="QPFP01000068">
    <property type="protein sequence ID" value="TEB24304.1"/>
    <property type="molecule type" value="Genomic_DNA"/>
</dbReference>
<dbReference type="Pfam" id="PF26200">
    <property type="entry name" value="Rcat_RNF216"/>
    <property type="match status" value="1"/>
</dbReference>
<evidence type="ECO:0000256" key="4">
    <source>
        <dbReference type="ARBA" id="ARBA00022737"/>
    </source>
</evidence>
<reference evidence="10 11" key="1">
    <citation type="journal article" date="2019" name="Nat. Ecol. Evol.">
        <title>Megaphylogeny resolves global patterns of mushroom evolution.</title>
        <authorList>
            <person name="Varga T."/>
            <person name="Krizsan K."/>
            <person name="Foldi C."/>
            <person name="Dima B."/>
            <person name="Sanchez-Garcia M."/>
            <person name="Sanchez-Ramirez S."/>
            <person name="Szollosi G.J."/>
            <person name="Szarkandi J.G."/>
            <person name="Papp V."/>
            <person name="Albert L."/>
            <person name="Andreopoulos W."/>
            <person name="Angelini C."/>
            <person name="Antonin V."/>
            <person name="Barry K.W."/>
            <person name="Bougher N.L."/>
            <person name="Buchanan P."/>
            <person name="Buyck B."/>
            <person name="Bense V."/>
            <person name="Catcheside P."/>
            <person name="Chovatia M."/>
            <person name="Cooper J."/>
            <person name="Damon W."/>
            <person name="Desjardin D."/>
            <person name="Finy P."/>
            <person name="Geml J."/>
            <person name="Haridas S."/>
            <person name="Hughes K."/>
            <person name="Justo A."/>
            <person name="Karasinski D."/>
            <person name="Kautmanova I."/>
            <person name="Kiss B."/>
            <person name="Kocsube S."/>
            <person name="Kotiranta H."/>
            <person name="LaButti K.M."/>
            <person name="Lechner B.E."/>
            <person name="Liimatainen K."/>
            <person name="Lipzen A."/>
            <person name="Lukacs Z."/>
            <person name="Mihaltcheva S."/>
            <person name="Morgado L.N."/>
            <person name="Niskanen T."/>
            <person name="Noordeloos M.E."/>
            <person name="Ohm R.A."/>
            <person name="Ortiz-Santana B."/>
            <person name="Ovrebo C."/>
            <person name="Racz N."/>
            <person name="Riley R."/>
            <person name="Savchenko A."/>
            <person name="Shiryaev A."/>
            <person name="Soop K."/>
            <person name="Spirin V."/>
            <person name="Szebenyi C."/>
            <person name="Tomsovsky M."/>
            <person name="Tulloss R.E."/>
            <person name="Uehling J."/>
            <person name="Grigoriev I.V."/>
            <person name="Vagvolgyi C."/>
            <person name="Papp T."/>
            <person name="Martin F.M."/>
            <person name="Miettinen O."/>
            <person name="Hibbett D.S."/>
            <person name="Nagy L.G."/>
        </authorList>
    </citation>
    <scope>NUCLEOTIDE SEQUENCE [LARGE SCALE GENOMIC DNA]</scope>
    <source>
        <strain evidence="10 11">FP101781</strain>
    </source>
</reference>
<organism evidence="10 11">
    <name type="scientific">Coprinellus micaceus</name>
    <name type="common">Glistening ink-cap mushroom</name>
    <name type="synonym">Coprinus micaceus</name>
    <dbReference type="NCBI Taxonomy" id="71717"/>
    <lineage>
        <taxon>Eukaryota</taxon>
        <taxon>Fungi</taxon>
        <taxon>Dikarya</taxon>
        <taxon>Basidiomycota</taxon>
        <taxon>Agaricomycotina</taxon>
        <taxon>Agaricomycetes</taxon>
        <taxon>Agaricomycetidae</taxon>
        <taxon>Agaricales</taxon>
        <taxon>Agaricineae</taxon>
        <taxon>Psathyrellaceae</taxon>
        <taxon>Coprinellus</taxon>
    </lineage>
</organism>
<keyword evidence="6" id="KW-0833">Ubl conjugation pathway</keyword>
<keyword evidence="4" id="KW-0677">Repeat</keyword>
<dbReference type="PANTHER" id="PTHR22770">
    <property type="entry name" value="UBIQUITIN CONJUGATING ENZYME 7 INTERACTING PROTEIN-RELATED"/>
    <property type="match status" value="1"/>
</dbReference>
<dbReference type="PANTHER" id="PTHR22770:SF47">
    <property type="entry name" value="E3 UBIQUITIN-PROTEIN LIGASE RNF216"/>
    <property type="match status" value="1"/>
</dbReference>
<dbReference type="InterPro" id="IPR051628">
    <property type="entry name" value="LUBAC_E3_Ligases"/>
</dbReference>
<evidence type="ECO:0000256" key="5">
    <source>
        <dbReference type="ARBA" id="ARBA00022771"/>
    </source>
</evidence>
<dbReference type="SUPFAM" id="SSF57850">
    <property type="entry name" value="RING/U-box"/>
    <property type="match status" value="2"/>
</dbReference>
<keyword evidence="3" id="KW-0479">Metal-binding</keyword>
<dbReference type="Gene3D" id="3.30.40.10">
    <property type="entry name" value="Zinc/RING finger domain, C3HC4 (zinc finger)"/>
    <property type="match status" value="1"/>
</dbReference>
<name>A0A4Y7SRQ5_COPMI</name>
<dbReference type="InterPro" id="IPR044066">
    <property type="entry name" value="TRIAD_supradom"/>
</dbReference>
<feature type="domain" description="RING-type" evidence="9">
    <location>
        <begin position="20"/>
        <end position="254"/>
    </location>
</feature>
<evidence type="ECO:0000256" key="2">
    <source>
        <dbReference type="ARBA" id="ARBA00022679"/>
    </source>
</evidence>
<keyword evidence="2" id="KW-0808">Transferase</keyword>
<dbReference type="CDD" id="cd16630">
    <property type="entry name" value="RING-HC_RBR_RNF216"/>
    <property type="match status" value="1"/>
</dbReference>
<dbReference type="InterPro" id="IPR047545">
    <property type="entry name" value="BRcat_RBR_RNF216"/>
</dbReference>
<evidence type="ECO:0000256" key="6">
    <source>
        <dbReference type="ARBA" id="ARBA00022786"/>
    </source>
</evidence>
<comment type="pathway">
    <text evidence="1">Protein modification; protein ubiquitination.</text>
</comment>